<proteinExistence type="predicted"/>
<evidence type="ECO:0000256" key="1">
    <source>
        <dbReference type="SAM" id="Phobius"/>
    </source>
</evidence>
<organism evidence="2 3">
    <name type="scientific">Benzoatithermus flavus</name>
    <dbReference type="NCBI Taxonomy" id="3108223"/>
    <lineage>
        <taxon>Bacteria</taxon>
        <taxon>Pseudomonadati</taxon>
        <taxon>Pseudomonadota</taxon>
        <taxon>Alphaproteobacteria</taxon>
        <taxon>Geminicoccales</taxon>
        <taxon>Geminicoccaceae</taxon>
        <taxon>Benzoatithermus</taxon>
    </lineage>
</organism>
<feature type="transmembrane region" description="Helical" evidence="1">
    <location>
        <begin position="7"/>
        <end position="27"/>
    </location>
</feature>
<keyword evidence="1" id="KW-0812">Transmembrane</keyword>
<keyword evidence="3" id="KW-1185">Reference proteome</keyword>
<accession>A0ABU8XXD2</accession>
<comment type="caution">
    <text evidence="2">The sequence shown here is derived from an EMBL/GenBank/DDBJ whole genome shotgun (WGS) entry which is preliminary data.</text>
</comment>
<evidence type="ECO:0000313" key="3">
    <source>
        <dbReference type="Proteomes" id="UP001375743"/>
    </source>
</evidence>
<dbReference type="RefSeq" id="WP_418161704.1">
    <property type="nucleotide sequence ID" value="NZ_JBBLZC010000036.1"/>
</dbReference>
<sequence>MNPNEGLGPLGWLGLGLLLLMAVVALTTGFSNLIWFALALVPVVFVVMFLLCGGKVDAAS</sequence>
<feature type="transmembrane region" description="Helical" evidence="1">
    <location>
        <begin position="33"/>
        <end position="52"/>
    </location>
</feature>
<keyword evidence="1" id="KW-1133">Transmembrane helix</keyword>
<evidence type="ECO:0000313" key="2">
    <source>
        <dbReference type="EMBL" id="MEK0085855.1"/>
    </source>
</evidence>
<gene>
    <name evidence="2" type="ORF">U1T56_22095</name>
</gene>
<protein>
    <submittedName>
        <fullName evidence="2">Uncharacterized protein</fullName>
    </submittedName>
</protein>
<reference evidence="2 3" key="1">
    <citation type="submission" date="2024-01" db="EMBL/GenBank/DDBJ databases">
        <title>Multi-omics insights into the function and evolution of sodium benzoate biodegradation pathways in Benzoatithermus flavus gen. nov., sp. nov. from hot spring.</title>
        <authorList>
            <person name="Hu C.-J."/>
            <person name="Li W.-J."/>
        </authorList>
    </citation>
    <scope>NUCLEOTIDE SEQUENCE [LARGE SCALE GENOMIC DNA]</scope>
    <source>
        <strain evidence="2 3">SYSU G07066</strain>
    </source>
</reference>
<keyword evidence="1" id="KW-0472">Membrane</keyword>
<dbReference type="EMBL" id="JBBLZC010000036">
    <property type="protein sequence ID" value="MEK0085855.1"/>
    <property type="molecule type" value="Genomic_DNA"/>
</dbReference>
<name>A0ABU8XXD2_9PROT</name>
<dbReference type="Proteomes" id="UP001375743">
    <property type="component" value="Unassembled WGS sequence"/>
</dbReference>